<sequence>MNFEFHPQAQQELEDAVNYYDGISEALGDQFILEIQKT</sequence>
<protein>
    <recommendedName>
        <fullName evidence="3">Plasmid stabilization system</fullName>
    </recommendedName>
</protein>
<organism evidence="1 2">
    <name type="scientific">Crocosphaera watsonii WH 0003</name>
    <dbReference type="NCBI Taxonomy" id="423471"/>
    <lineage>
        <taxon>Bacteria</taxon>
        <taxon>Bacillati</taxon>
        <taxon>Cyanobacteriota</taxon>
        <taxon>Cyanophyceae</taxon>
        <taxon>Oscillatoriophycideae</taxon>
        <taxon>Chroococcales</taxon>
        <taxon>Aphanothecaceae</taxon>
        <taxon>Crocosphaera</taxon>
    </lineage>
</organism>
<accession>G5J5D0</accession>
<reference evidence="1 2" key="1">
    <citation type="journal article" date="2011" name="Front. Microbiol.">
        <title>Two Strains of Crocosphaera watsonii with Highly Conserved Genomes are Distinguished by Strain-Specific Features.</title>
        <authorList>
            <person name="Bench S.R."/>
            <person name="Ilikchyan I.N."/>
            <person name="Tripp H.J."/>
            <person name="Zehr J.P."/>
        </authorList>
    </citation>
    <scope>NUCLEOTIDE SEQUENCE [LARGE SCALE GENOMIC DNA]</scope>
    <source>
        <strain evidence="1 2">WH 0003</strain>
    </source>
</reference>
<evidence type="ECO:0008006" key="3">
    <source>
        <dbReference type="Google" id="ProtNLM"/>
    </source>
</evidence>
<dbReference type="PATRIC" id="fig|423471.3.peg.2531"/>
<evidence type="ECO:0000313" key="1">
    <source>
        <dbReference type="EMBL" id="EHJ12608.1"/>
    </source>
</evidence>
<dbReference type="Proteomes" id="UP000003477">
    <property type="component" value="Unassembled WGS sequence"/>
</dbReference>
<dbReference type="AlphaFoldDB" id="G5J5D0"/>
<proteinExistence type="predicted"/>
<name>G5J5D0_CROWT</name>
<evidence type="ECO:0000313" key="2">
    <source>
        <dbReference type="Proteomes" id="UP000003477"/>
    </source>
</evidence>
<gene>
    <name evidence="1" type="ORF">CWATWH0003_2691</name>
</gene>
<dbReference type="EMBL" id="AESD01000398">
    <property type="protein sequence ID" value="EHJ12608.1"/>
    <property type="molecule type" value="Genomic_DNA"/>
</dbReference>
<comment type="caution">
    <text evidence="1">The sequence shown here is derived from an EMBL/GenBank/DDBJ whole genome shotgun (WGS) entry which is preliminary data.</text>
</comment>